<organism evidence="2 3">
    <name type="scientific">Panicum miliaceum</name>
    <name type="common">Proso millet</name>
    <name type="synonym">Broomcorn millet</name>
    <dbReference type="NCBI Taxonomy" id="4540"/>
    <lineage>
        <taxon>Eukaryota</taxon>
        <taxon>Viridiplantae</taxon>
        <taxon>Streptophyta</taxon>
        <taxon>Embryophyta</taxon>
        <taxon>Tracheophyta</taxon>
        <taxon>Spermatophyta</taxon>
        <taxon>Magnoliopsida</taxon>
        <taxon>Liliopsida</taxon>
        <taxon>Poales</taxon>
        <taxon>Poaceae</taxon>
        <taxon>PACMAD clade</taxon>
        <taxon>Panicoideae</taxon>
        <taxon>Panicodae</taxon>
        <taxon>Paniceae</taxon>
        <taxon>Panicinae</taxon>
        <taxon>Panicum</taxon>
        <taxon>Panicum sect. Panicum</taxon>
    </lineage>
</organism>
<evidence type="ECO:0000313" key="2">
    <source>
        <dbReference type="EMBL" id="RLN40828.1"/>
    </source>
</evidence>
<accession>A0A3L6TNS3</accession>
<evidence type="ECO:0000256" key="1">
    <source>
        <dbReference type="SAM" id="MobiDB-lite"/>
    </source>
</evidence>
<keyword evidence="3" id="KW-1185">Reference proteome</keyword>
<name>A0A3L6TNS3_PANMI</name>
<feature type="compositionally biased region" description="Pro residues" evidence="1">
    <location>
        <begin position="63"/>
        <end position="72"/>
    </location>
</feature>
<comment type="caution">
    <text evidence="2">The sequence shown here is derived from an EMBL/GenBank/DDBJ whole genome shotgun (WGS) entry which is preliminary data.</text>
</comment>
<gene>
    <name evidence="2" type="ORF">C2845_PM01G42610</name>
</gene>
<dbReference type="EMBL" id="PQIB02000001">
    <property type="protein sequence ID" value="RLN40828.1"/>
    <property type="molecule type" value="Genomic_DNA"/>
</dbReference>
<feature type="compositionally biased region" description="Basic residues" evidence="1">
    <location>
        <begin position="1"/>
        <end position="13"/>
    </location>
</feature>
<feature type="region of interest" description="Disordered" evidence="1">
    <location>
        <begin position="1"/>
        <end position="78"/>
    </location>
</feature>
<protein>
    <submittedName>
        <fullName evidence="2">Uncharacterized protein</fullName>
    </submittedName>
</protein>
<reference evidence="3" key="1">
    <citation type="journal article" date="2019" name="Nat. Commun.">
        <title>The genome of broomcorn millet.</title>
        <authorList>
            <person name="Zou C."/>
            <person name="Miki D."/>
            <person name="Li D."/>
            <person name="Tang Q."/>
            <person name="Xiao L."/>
            <person name="Rajput S."/>
            <person name="Deng P."/>
            <person name="Jia W."/>
            <person name="Huang R."/>
            <person name="Zhang M."/>
            <person name="Sun Y."/>
            <person name="Hu J."/>
            <person name="Fu X."/>
            <person name="Schnable P.S."/>
            <person name="Li F."/>
            <person name="Zhang H."/>
            <person name="Feng B."/>
            <person name="Zhu X."/>
            <person name="Liu R."/>
            <person name="Schnable J.C."/>
            <person name="Zhu J.-K."/>
            <person name="Zhang H."/>
        </authorList>
    </citation>
    <scope>NUCLEOTIDE SEQUENCE [LARGE SCALE GENOMIC DNA]</scope>
</reference>
<dbReference type="AlphaFoldDB" id="A0A3L6TNS3"/>
<evidence type="ECO:0000313" key="3">
    <source>
        <dbReference type="Proteomes" id="UP000275267"/>
    </source>
</evidence>
<sequence length="133" mass="14229">MRRGWRRPGRTRRPERGGSGGGGVGQRLEHAGAGESDEQGHPQRYTGGARAQAGGNGGRGFLNPPPEEPWPAPRGGGRWRLGGGEGVACSYWAMVAEIGMDLAGGGLHTFQFLGFGLRKKTEFRVKLSFRLSI</sequence>
<proteinExistence type="predicted"/>
<dbReference type="Proteomes" id="UP000275267">
    <property type="component" value="Unassembled WGS sequence"/>
</dbReference>